<comment type="caution">
    <text evidence="1">The sequence shown here is derived from an EMBL/GenBank/DDBJ whole genome shotgun (WGS) entry which is preliminary data.</text>
</comment>
<keyword evidence="2" id="KW-1185">Reference proteome</keyword>
<reference evidence="2" key="1">
    <citation type="journal article" date="2024" name="Proc. Natl. Acad. Sci. U.S.A.">
        <title>Extraordinary preservation of gene collinearity over three hundred million years revealed in homosporous lycophytes.</title>
        <authorList>
            <person name="Li C."/>
            <person name="Wickell D."/>
            <person name="Kuo L.Y."/>
            <person name="Chen X."/>
            <person name="Nie B."/>
            <person name="Liao X."/>
            <person name="Peng D."/>
            <person name="Ji J."/>
            <person name="Jenkins J."/>
            <person name="Williams M."/>
            <person name="Shu S."/>
            <person name="Plott C."/>
            <person name="Barry K."/>
            <person name="Rajasekar S."/>
            <person name="Grimwood J."/>
            <person name="Han X."/>
            <person name="Sun S."/>
            <person name="Hou Z."/>
            <person name="He W."/>
            <person name="Dai G."/>
            <person name="Sun C."/>
            <person name="Schmutz J."/>
            <person name="Leebens-Mack J.H."/>
            <person name="Li F.W."/>
            <person name="Wang L."/>
        </authorList>
    </citation>
    <scope>NUCLEOTIDE SEQUENCE [LARGE SCALE GENOMIC DNA]</scope>
    <source>
        <strain evidence="2">cv. PW_Plant_1</strain>
    </source>
</reference>
<dbReference type="Proteomes" id="UP001162992">
    <property type="component" value="Chromosome 4"/>
</dbReference>
<name>A0ACC2DX82_DIPCM</name>
<sequence>MGGEKGEARSSGGVVVERPKQRRGGSSMAIVGVAAAALALGGTGAAFLYTLRPRDPIFEVVSINLKGFNIRFVNEFPLMYAVLDFELELSIKVINPNVVPIEYTSTVMDIFYRGDPLGQATVPAGSQEANSTKILDVPAKLDGLNIKNHIVDLIKDITKREMSLHSVVTIKGHAKLWKLKHNFEVCVESDIKVDPIQLDIIEQENKVHMELEPIVS</sequence>
<evidence type="ECO:0000313" key="1">
    <source>
        <dbReference type="EMBL" id="KAJ7558617.1"/>
    </source>
</evidence>
<accession>A0ACC2DX82</accession>
<organism evidence="1 2">
    <name type="scientific">Diphasiastrum complanatum</name>
    <name type="common">Issler's clubmoss</name>
    <name type="synonym">Lycopodium complanatum</name>
    <dbReference type="NCBI Taxonomy" id="34168"/>
    <lineage>
        <taxon>Eukaryota</taxon>
        <taxon>Viridiplantae</taxon>
        <taxon>Streptophyta</taxon>
        <taxon>Embryophyta</taxon>
        <taxon>Tracheophyta</taxon>
        <taxon>Lycopodiopsida</taxon>
        <taxon>Lycopodiales</taxon>
        <taxon>Lycopodiaceae</taxon>
        <taxon>Lycopodioideae</taxon>
        <taxon>Diphasiastrum</taxon>
    </lineage>
</organism>
<evidence type="ECO:0000313" key="2">
    <source>
        <dbReference type="Proteomes" id="UP001162992"/>
    </source>
</evidence>
<protein>
    <submittedName>
        <fullName evidence="1">Uncharacterized protein</fullName>
    </submittedName>
</protein>
<gene>
    <name evidence="1" type="ORF">O6H91_04G048300</name>
</gene>
<proteinExistence type="predicted"/>
<dbReference type="EMBL" id="CM055095">
    <property type="protein sequence ID" value="KAJ7558617.1"/>
    <property type="molecule type" value="Genomic_DNA"/>
</dbReference>